<organism evidence="2 3">
    <name type="scientific">Planotetraspora kaengkrachanensis</name>
    <dbReference type="NCBI Taxonomy" id="575193"/>
    <lineage>
        <taxon>Bacteria</taxon>
        <taxon>Bacillati</taxon>
        <taxon>Actinomycetota</taxon>
        <taxon>Actinomycetes</taxon>
        <taxon>Streptosporangiales</taxon>
        <taxon>Streptosporangiaceae</taxon>
        <taxon>Planotetraspora</taxon>
    </lineage>
</organism>
<dbReference type="InterPro" id="IPR036390">
    <property type="entry name" value="WH_DNA-bd_sf"/>
</dbReference>
<evidence type="ECO:0000313" key="3">
    <source>
        <dbReference type="Proteomes" id="UP000630097"/>
    </source>
</evidence>
<name>A0A8J3LXB4_9ACTN</name>
<dbReference type="PANTHER" id="PTHR43252">
    <property type="entry name" value="TRANSCRIPTIONAL REGULATOR YQJI"/>
    <property type="match status" value="1"/>
</dbReference>
<dbReference type="Pfam" id="PF03551">
    <property type="entry name" value="PadR"/>
    <property type="match status" value="1"/>
</dbReference>
<dbReference type="SUPFAM" id="SSF46785">
    <property type="entry name" value="Winged helix' DNA-binding domain"/>
    <property type="match status" value="1"/>
</dbReference>
<accession>A0A8J3LXB4</accession>
<dbReference type="AlphaFoldDB" id="A0A8J3LXB4"/>
<protein>
    <submittedName>
        <fullName evidence="2">PadR family transcriptional regulator</fullName>
    </submittedName>
</protein>
<sequence length="193" mass="22409">MLGAMSTRRSPLAMALLSLVGEAPMHAYRMQQLIKERHKDDVVNVAQRNSVYQTIERLLRDGLIAVLETSREENRPERTVYELTDEGRETLRQWMRTMLSTPSREFPEFPAALAFLPVLEPEDARAALEARVIALETRIVALRTELADGERFLPRIFLVESEYQLAVLGTELEYVRELVEDLRTEEITWDYRM</sequence>
<feature type="domain" description="Transcription regulator PadR N-terminal" evidence="1">
    <location>
        <begin position="16"/>
        <end position="92"/>
    </location>
</feature>
<dbReference type="PANTHER" id="PTHR43252:SF6">
    <property type="entry name" value="NEGATIVE TRANSCRIPTION REGULATOR PADR"/>
    <property type="match status" value="1"/>
</dbReference>
<dbReference type="Gene3D" id="1.10.10.10">
    <property type="entry name" value="Winged helix-like DNA-binding domain superfamily/Winged helix DNA-binding domain"/>
    <property type="match status" value="1"/>
</dbReference>
<dbReference type="InterPro" id="IPR036388">
    <property type="entry name" value="WH-like_DNA-bd_sf"/>
</dbReference>
<comment type="caution">
    <text evidence="2">The sequence shown here is derived from an EMBL/GenBank/DDBJ whole genome shotgun (WGS) entry which is preliminary data.</text>
</comment>
<proteinExistence type="predicted"/>
<dbReference type="Proteomes" id="UP000630097">
    <property type="component" value="Unassembled WGS sequence"/>
</dbReference>
<dbReference type="EMBL" id="BONV01000004">
    <property type="protein sequence ID" value="GIG78410.1"/>
    <property type="molecule type" value="Genomic_DNA"/>
</dbReference>
<gene>
    <name evidence="2" type="ORF">Pka01_15370</name>
</gene>
<dbReference type="InterPro" id="IPR005149">
    <property type="entry name" value="Tscrpt_reg_PadR_N"/>
</dbReference>
<keyword evidence="3" id="KW-1185">Reference proteome</keyword>
<evidence type="ECO:0000259" key="1">
    <source>
        <dbReference type="Pfam" id="PF03551"/>
    </source>
</evidence>
<reference evidence="2 3" key="1">
    <citation type="submission" date="2021-01" db="EMBL/GenBank/DDBJ databases">
        <title>Whole genome shotgun sequence of Planotetraspora kaengkrachanensis NBRC 104272.</title>
        <authorList>
            <person name="Komaki H."/>
            <person name="Tamura T."/>
        </authorList>
    </citation>
    <scope>NUCLEOTIDE SEQUENCE [LARGE SCALE GENOMIC DNA]</scope>
    <source>
        <strain evidence="2 3">NBRC 104272</strain>
    </source>
</reference>
<evidence type="ECO:0000313" key="2">
    <source>
        <dbReference type="EMBL" id="GIG78410.1"/>
    </source>
</evidence>